<sequence>MDKPAPRSSVRPTTKQTGDVAEEKALQHLQARGLQLLARNYRTPGRGGGEVDLVMRTPEGTLVFVEVRRRANARHGGAAASVGALKRRRIALAARHYLLRWRSPPPCRFDVVAIEGGQAEGDERLVWLQAAFDAGDRSGGF</sequence>
<name>A0A4P6UIC5_9BURK</name>
<dbReference type="RefSeq" id="WP_131278105.1">
    <property type="nucleotide sequence ID" value="NZ_CP031395.1"/>
</dbReference>
<dbReference type="Gene3D" id="3.40.1350.10">
    <property type="match status" value="1"/>
</dbReference>
<dbReference type="SUPFAM" id="SSF52980">
    <property type="entry name" value="Restriction endonuclease-like"/>
    <property type="match status" value="1"/>
</dbReference>
<evidence type="ECO:0000313" key="3">
    <source>
        <dbReference type="EMBL" id="QBK04094.1"/>
    </source>
</evidence>
<dbReference type="EMBL" id="CP031395">
    <property type="protein sequence ID" value="QBK04094.1"/>
    <property type="molecule type" value="Genomic_DNA"/>
</dbReference>
<dbReference type="NCBIfam" id="NF009150">
    <property type="entry name" value="PRK12497.1-3"/>
    <property type="match status" value="1"/>
</dbReference>
<proteinExistence type="inferred from homology"/>
<dbReference type="GO" id="GO:0003676">
    <property type="term" value="F:nucleic acid binding"/>
    <property type="evidence" value="ECO:0007669"/>
    <property type="project" value="InterPro"/>
</dbReference>
<gene>
    <name evidence="3" type="ORF">DW355_04255</name>
</gene>
<dbReference type="NCBIfam" id="TIGR00252">
    <property type="entry name" value="YraN family protein"/>
    <property type="match status" value="1"/>
</dbReference>
<dbReference type="AlphaFoldDB" id="A0A4P6UIC5"/>
<organism evidence="3 4">
    <name type="scientific">Hylemonella gracilis</name>
    <dbReference type="NCBI Taxonomy" id="80880"/>
    <lineage>
        <taxon>Bacteria</taxon>
        <taxon>Pseudomonadati</taxon>
        <taxon>Pseudomonadota</taxon>
        <taxon>Betaproteobacteria</taxon>
        <taxon>Burkholderiales</taxon>
        <taxon>Comamonadaceae</taxon>
        <taxon>Hylemonella</taxon>
    </lineage>
</organism>
<dbReference type="KEGG" id="hgr:DW355_04255"/>
<dbReference type="HAMAP" id="MF_00048">
    <property type="entry name" value="UPF0102"/>
    <property type="match status" value="1"/>
</dbReference>
<evidence type="ECO:0000256" key="2">
    <source>
        <dbReference type="HAMAP-Rule" id="MF_00048"/>
    </source>
</evidence>
<reference evidence="3 4" key="1">
    <citation type="submission" date="2018-07" db="EMBL/GenBank/DDBJ databases">
        <title>Exploring interactions and the metabolic potential of the ultra-small soil bacteria Hylemonella gracilis.</title>
        <authorList>
            <person name="Tyc O."/>
            <person name="Kulkarni P."/>
            <person name="Gawehns F."/>
            <person name="Hundscheid M."/>
            <person name="Zweers H."/>
            <person name="Garbeva P."/>
        </authorList>
    </citation>
    <scope>NUCLEOTIDE SEQUENCE [LARGE SCALE GENOMIC DNA]</scope>
    <source>
        <strain evidence="3 4">NS1</strain>
    </source>
</reference>
<dbReference type="InterPro" id="IPR003509">
    <property type="entry name" value="UPF0102_YraN-like"/>
</dbReference>
<dbReference type="InterPro" id="IPR011335">
    <property type="entry name" value="Restrct_endonuc-II-like"/>
</dbReference>
<comment type="similarity">
    <text evidence="1 2">Belongs to the UPF0102 family.</text>
</comment>
<evidence type="ECO:0000256" key="1">
    <source>
        <dbReference type="ARBA" id="ARBA00006738"/>
    </source>
</evidence>
<protein>
    <recommendedName>
        <fullName evidence="2">UPF0102 protein DW355_04255</fullName>
    </recommendedName>
</protein>
<dbReference type="OrthoDB" id="9794876at2"/>
<dbReference type="PANTHER" id="PTHR34039">
    <property type="entry name" value="UPF0102 PROTEIN YRAN"/>
    <property type="match status" value="1"/>
</dbReference>
<evidence type="ECO:0000313" key="4">
    <source>
        <dbReference type="Proteomes" id="UP000292939"/>
    </source>
</evidence>
<dbReference type="InterPro" id="IPR011856">
    <property type="entry name" value="tRNA_endonuc-like_dom_sf"/>
</dbReference>
<dbReference type="PANTHER" id="PTHR34039:SF1">
    <property type="entry name" value="UPF0102 PROTEIN YRAN"/>
    <property type="match status" value="1"/>
</dbReference>
<dbReference type="Proteomes" id="UP000292939">
    <property type="component" value="Chromosome"/>
</dbReference>
<dbReference type="Pfam" id="PF02021">
    <property type="entry name" value="UPF0102"/>
    <property type="match status" value="1"/>
</dbReference>
<accession>A0A4P6UIC5</accession>